<protein>
    <submittedName>
        <fullName evidence="1">Uncharacterized protein</fullName>
    </submittedName>
</protein>
<name>A0A1Y0Y8G8_ACEPA</name>
<proteinExistence type="predicted"/>
<organism evidence="1 2">
    <name type="scientific">Acetobacter pasteurianus subsp. pasteurianus</name>
    <dbReference type="NCBI Taxonomy" id="481145"/>
    <lineage>
        <taxon>Bacteria</taxon>
        <taxon>Pseudomonadati</taxon>
        <taxon>Pseudomonadota</taxon>
        <taxon>Alphaproteobacteria</taxon>
        <taxon>Acetobacterales</taxon>
        <taxon>Acetobacteraceae</taxon>
        <taxon>Acetobacter</taxon>
    </lineage>
</organism>
<sequence length="85" mass="9481">MNAIPCPAHQVPRQMFGMPEHKVTLIRAQADALLAHASMLESFRRACADTNNSYGEEAWKHLAGQARLQAELLYTRANILESCSK</sequence>
<dbReference type="Proteomes" id="UP000196205">
    <property type="component" value="Chromosome"/>
</dbReference>
<reference evidence="1 2" key="1">
    <citation type="submission" date="2017-05" db="EMBL/GenBank/DDBJ databases">
        <title>Genome sequence of Acetobacter pasteurianus subsp. pasteurianus strain SRCM101342.</title>
        <authorList>
            <person name="Cho S.H."/>
        </authorList>
    </citation>
    <scope>NUCLEOTIDE SEQUENCE [LARGE SCALE GENOMIC DNA]</scope>
    <source>
        <strain evidence="1 2">SRCM101342</strain>
    </source>
</reference>
<accession>A0A1Y0Y8G8</accession>
<dbReference type="EMBL" id="CP021509">
    <property type="protein sequence ID" value="ARW48704.1"/>
    <property type="molecule type" value="Genomic_DNA"/>
</dbReference>
<evidence type="ECO:0000313" key="1">
    <source>
        <dbReference type="EMBL" id="ARW48704.1"/>
    </source>
</evidence>
<dbReference type="AlphaFoldDB" id="A0A1Y0Y8G8"/>
<gene>
    <name evidence="1" type="ORF">S1001342_02405</name>
</gene>
<dbReference type="OrthoDB" id="9955160at2"/>
<evidence type="ECO:0000313" key="2">
    <source>
        <dbReference type="Proteomes" id="UP000196205"/>
    </source>
</evidence>
<dbReference type="RefSeq" id="WP_087652014.1">
    <property type="nucleotide sequence ID" value="NZ_CP021509.1"/>
</dbReference>